<evidence type="ECO:0000313" key="2">
    <source>
        <dbReference type="EMBL" id="CAD7243620.1"/>
    </source>
</evidence>
<protein>
    <recommendedName>
        <fullName evidence="1">Par3/HAL N-terminal domain-containing protein</fullName>
    </recommendedName>
</protein>
<dbReference type="InterPro" id="IPR021922">
    <property type="entry name" value="Par3/HAL_N"/>
</dbReference>
<dbReference type="EMBL" id="LR899984">
    <property type="protein sequence ID" value="CAD7243620.1"/>
    <property type="molecule type" value="Genomic_DNA"/>
</dbReference>
<evidence type="ECO:0000259" key="1">
    <source>
        <dbReference type="Pfam" id="PF12053"/>
    </source>
</evidence>
<organism evidence="2">
    <name type="scientific">Darwinula stevensoni</name>
    <dbReference type="NCBI Taxonomy" id="69355"/>
    <lineage>
        <taxon>Eukaryota</taxon>
        <taxon>Metazoa</taxon>
        <taxon>Ecdysozoa</taxon>
        <taxon>Arthropoda</taxon>
        <taxon>Crustacea</taxon>
        <taxon>Oligostraca</taxon>
        <taxon>Ostracoda</taxon>
        <taxon>Podocopa</taxon>
        <taxon>Podocopida</taxon>
        <taxon>Darwinulocopina</taxon>
        <taxon>Darwinuloidea</taxon>
        <taxon>Darwinulidae</taxon>
        <taxon>Darwinula</taxon>
    </lineage>
</organism>
<dbReference type="Proteomes" id="UP000677054">
    <property type="component" value="Unassembled WGS sequence"/>
</dbReference>
<gene>
    <name evidence="2" type="ORF">DSTB1V02_LOCUS3536</name>
</gene>
<feature type="domain" description="Par3/HAL N-terminal" evidence="1">
    <location>
        <begin position="53"/>
        <end position="93"/>
    </location>
</feature>
<dbReference type="EMBL" id="CAJPEV010000467">
    <property type="protein sequence ID" value="CAG0885575.1"/>
    <property type="molecule type" value="Genomic_DNA"/>
</dbReference>
<accession>A0A7R8X6B1</accession>
<dbReference type="Pfam" id="PF12053">
    <property type="entry name" value="Par3_HAL_N_term"/>
    <property type="match status" value="1"/>
</dbReference>
<name>A0A7R8X6B1_9CRUS</name>
<reference evidence="2" key="1">
    <citation type="submission" date="2020-11" db="EMBL/GenBank/DDBJ databases">
        <authorList>
            <person name="Tran Van P."/>
        </authorList>
    </citation>
    <scope>NUCLEOTIDE SEQUENCE</scope>
</reference>
<keyword evidence="3" id="KW-1185">Reference proteome</keyword>
<evidence type="ECO:0000313" key="3">
    <source>
        <dbReference type="Proteomes" id="UP000677054"/>
    </source>
</evidence>
<dbReference type="Gene3D" id="3.10.20.90">
    <property type="entry name" value="Phosphatidylinositol 3-kinase Catalytic Subunit, Chain A, domain 1"/>
    <property type="match status" value="1"/>
</dbReference>
<proteinExistence type="predicted"/>
<sequence length="207" mass="22602">MPRDGPLAPAGHGVVAPAGHVVFAPRPHPTERMRVPGASACVDAIEPRGTANMKVVVCFGPVKVVVPCRNGSMLVQDLINEAVRRYKKATNKRRLIMSEREWEMLASRITGEGDSPVPSACLPPRDYYSGVRGEEKGSRLPPVWNRIRSGSGLVRCRLGPLPHVHHSDLRGTRECRTVVRLGGVDRMRPPAVLRPGGHRCVFDSESA</sequence>
<dbReference type="AlphaFoldDB" id="A0A7R8X6B1"/>